<dbReference type="EC" id="5.4.99.-" evidence="6"/>
<evidence type="ECO:0000256" key="6">
    <source>
        <dbReference type="RuleBase" id="RU362028"/>
    </source>
</evidence>
<dbReference type="PROSITE" id="PS01129">
    <property type="entry name" value="PSI_RLU"/>
    <property type="match status" value="1"/>
</dbReference>
<comment type="catalytic activity">
    <reaction evidence="1 6">
        <text>a uridine in RNA = a pseudouridine in RNA</text>
        <dbReference type="Rhea" id="RHEA:48348"/>
        <dbReference type="Rhea" id="RHEA-COMP:12068"/>
        <dbReference type="Rhea" id="RHEA-COMP:12069"/>
        <dbReference type="ChEBI" id="CHEBI:65314"/>
        <dbReference type="ChEBI" id="CHEBI:65315"/>
    </reaction>
</comment>
<dbReference type="GO" id="GO:0000455">
    <property type="term" value="P:enzyme-directed rRNA pseudouridine synthesis"/>
    <property type="evidence" value="ECO:0007669"/>
    <property type="project" value="UniProtKB-ARBA"/>
</dbReference>
<feature type="domain" description="RNA-binding S4" evidence="7">
    <location>
        <begin position="13"/>
        <end position="74"/>
    </location>
</feature>
<evidence type="ECO:0000256" key="5">
    <source>
        <dbReference type="PROSITE-ProRule" id="PRU00182"/>
    </source>
</evidence>
<evidence type="ECO:0000313" key="8">
    <source>
        <dbReference type="EMBL" id="SUB57158.1"/>
    </source>
</evidence>
<dbReference type="PANTHER" id="PTHR21600">
    <property type="entry name" value="MITOCHONDRIAL RNA PSEUDOURIDINE SYNTHASE"/>
    <property type="match status" value="1"/>
</dbReference>
<dbReference type="PROSITE" id="PS50889">
    <property type="entry name" value="S4"/>
    <property type="match status" value="1"/>
</dbReference>
<dbReference type="InterPro" id="IPR002942">
    <property type="entry name" value="S4_RNA-bd"/>
</dbReference>
<evidence type="ECO:0000259" key="7">
    <source>
        <dbReference type="SMART" id="SM00363"/>
    </source>
</evidence>
<dbReference type="InterPro" id="IPR006225">
    <property type="entry name" value="PsdUridine_synth_RluC/D"/>
</dbReference>
<dbReference type="InterPro" id="IPR020103">
    <property type="entry name" value="PsdUridine_synth_cat_dom_sf"/>
</dbReference>
<dbReference type="InterPro" id="IPR006145">
    <property type="entry name" value="PsdUridine_synth_RsuA/RluA"/>
</dbReference>
<dbReference type="AlphaFoldDB" id="A0A379C4Z5"/>
<dbReference type="InterPro" id="IPR050188">
    <property type="entry name" value="RluA_PseudoU_synthase"/>
</dbReference>
<dbReference type="STRING" id="1122949.GCA_000378725_00716"/>
<dbReference type="Pfam" id="PF01479">
    <property type="entry name" value="S4"/>
    <property type="match status" value="1"/>
</dbReference>
<dbReference type="Gene3D" id="3.10.290.10">
    <property type="entry name" value="RNA-binding S4 domain"/>
    <property type="match status" value="1"/>
</dbReference>
<gene>
    <name evidence="8" type="primary">rluD_2</name>
    <name evidence="8" type="ORF">NCTC13149_00974</name>
</gene>
<accession>A0A379C4Z5</accession>
<dbReference type="CDD" id="cd02869">
    <property type="entry name" value="PseudoU_synth_RluA_like"/>
    <property type="match status" value="1"/>
</dbReference>
<dbReference type="InterPro" id="IPR006224">
    <property type="entry name" value="PsdUridine_synth_RluA-like_CS"/>
</dbReference>
<dbReference type="SMART" id="SM00363">
    <property type="entry name" value="S4"/>
    <property type="match status" value="1"/>
</dbReference>
<dbReference type="SUPFAM" id="SSF55174">
    <property type="entry name" value="Alpha-L RNA-binding motif"/>
    <property type="match status" value="1"/>
</dbReference>
<dbReference type="SUPFAM" id="SSF55120">
    <property type="entry name" value="Pseudouridine synthase"/>
    <property type="match status" value="1"/>
</dbReference>
<protein>
    <recommendedName>
        <fullName evidence="6">Pseudouridine synthase</fullName>
        <ecNumber evidence="6">5.4.99.-</ecNumber>
    </recommendedName>
</protein>
<organism evidence="8 9">
    <name type="scientific">Peptoniphilus lacrimalis</name>
    <dbReference type="NCBI Taxonomy" id="33031"/>
    <lineage>
        <taxon>Bacteria</taxon>
        <taxon>Bacillati</taxon>
        <taxon>Bacillota</taxon>
        <taxon>Tissierellia</taxon>
        <taxon>Tissierellales</taxon>
        <taxon>Peptoniphilaceae</taxon>
        <taxon>Peptoniphilus</taxon>
    </lineage>
</organism>
<evidence type="ECO:0000256" key="4">
    <source>
        <dbReference type="PIRSR" id="PIRSR606225-1"/>
    </source>
</evidence>
<evidence type="ECO:0000256" key="3">
    <source>
        <dbReference type="ARBA" id="ARBA00023235"/>
    </source>
</evidence>
<dbReference type="GO" id="GO:0003723">
    <property type="term" value="F:RNA binding"/>
    <property type="evidence" value="ECO:0007669"/>
    <property type="project" value="UniProtKB-KW"/>
</dbReference>
<dbReference type="Proteomes" id="UP000255517">
    <property type="component" value="Unassembled WGS sequence"/>
</dbReference>
<dbReference type="CDD" id="cd00165">
    <property type="entry name" value="S4"/>
    <property type="match status" value="1"/>
</dbReference>
<proteinExistence type="inferred from homology"/>
<keyword evidence="3 6" id="KW-0413">Isomerase</keyword>
<dbReference type="Gene3D" id="3.30.2350.10">
    <property type="entry name" value="Pseudouridine synthase"/>
    <property type="match status" value="1"/>
</dbReference>
<reference evidence="8 9" key="1">
    <citation type="submission" date="2018-06" db="EMBL/GenBank/DDBJ databases">
        <authorList>
            <consortium name="Pathogen Informatics"/>
            <person name="Doyle S."/>
        </authorList>
    </citation>
    <scope>NUCLEOTIDE SEQUENCE [LARGE SCALE GENOMIC DNA]</scope>
    <source>
        <strain evidence="8 9">NCTC13149</strain>
    </source>
</reference>
<evidence type="ECO:0000313" key="9">
    <source>
        <dbReference type="Proteomes" id="UP000255517"/>
    </source>
</evidence>
<comment type="function">
    <text evidence="6">Responsible for synthesis of pseudouridine from uracil.</text>
</comment>
<feature type="active site" evidence="4">
    <location>
        <position position="133"/>
    </location>
</feature>
<comment type="similarity">
    <text evidence="2 6">Belongs to the pseudouridine synthase RluA family.</text>
</comment>
<sequence>MDTFKVDKENFGQRLDVYLAKLVDLSRSQIKNLIDNEKVLVNNKNVKAGYKLSEDDVISLEYPKDSKPFAEKIDFNVIYEDEDIAVISKPQDLVVHIGAGNSSGTLVNGLLYKFKNQLSNLDPLRPGIVHRLDKNTSGLMIIAKNNQAHINLVDQFKNSQIKKYYLAIVHGKTPESGIIAEPIGRNPNDRKKMAVVYKNSKQAITKYKKLKEFQEYSLLNINLLTGRTHQIRVHMAYIGYPVLGDIIYGRKNSFKIDKQMLHSYKLIFNHPITNQKMEFTDEFPIRFKKFIDKIK</sequence>
<dbReference type="NCBIfam" id="TIGR00005">
    <property type="entry name" value="rluA_subfam"/>
    <property type="match status" value="1"/>
</dbReference>
<dbReference type="Pfam" id="PF00849">
    <property type="entry name" value="PseudoU_synth_2"/>
    <property type="match status" value="1"/>
</dbReference>
<keyword evidence="5" id="KW-0694">RNA-binding</keyword>
<name>A0A379C4Z5_9FIRM</name>
<evidence type="ECO:0000256" key="1">
    <source>
        <dbReference type="ARBA" id="ARBA00000073"/>
    </source>
</evidence>
<dbReference type="OrthoDB" id="9807829at2"/>
<dbReference type="RefSeq" id="WP_019034592.1">
    <property type="nucleotide sequence ID" value="NZ_UGSZ01000001.1"/>
</dbReference>
<dbReference type="GO" id="GO:0120159">
    <property type="term" value="F:rRNA pseudouridine synthase activity"/>
    <property type="evidence" value="ECO:0007669"/>
    <property type="project" value="UniProtKB-ARBA"/>
</dbReference>
<dbReference type="PANTHER" id="PTHR21600:SF44">
    <property type="entry name" value="RIBOSOMAL LARGE SUBUNIT PSEUDOURIDINE SYNTHASE D"/>
    <property type="match status" value="1"/>
</dbReference>
<dbReference type="InterPro" id="IPR036986">
    <property type="entry name" value="S4_RNA-bd_sf"/>
</dbReference>
<evidence type="ECO:0000256" key="2">
    <source>
        <dbReference type="ARBA" id="ARBA00010876"/>
    </source>
</evidence>
<dbReference type="EMBL" id="UGSZ01000001">
    <property type="protein sequence ID" value="SUB57158.1"/>
    <property type="molecule type" value="Genomic_DNA"/>
</dbReference>